<keyword evidence="1" id="KW-1133">Transmembrane helix</keyword>
<dbReference type="EMBL" id="ARYI01000008">
    <property type="protein sequence ID" value="KCZ93063.1"/>
    <property type="molecule type" value="Genomic_DNA"/>
</dbReference>
<sequence>MQKVIAMGRGDSVPQAANGAEKRLADIFPAVMLMLTGLVALQIATFSTGSTRGQYLVIAPPGASQGEAIGIIGQARGGLQDITRFPNVVIASSSAPDFPEKLHEAGAWIVLPAPVKSGCYPPASGETIQ</sequence>
<dbReference type="Proteomes" id="UP000025061">
    <property type="component" value="Unassembled WGS sequence"/>
</dbReference>
<dbReference type="AlphaFoldDB" id="A0A059FRK8"/>
<gene>
    <name evidence="2" type="ORF">HHI_10259</name>
</gene>
<keyword evidence="3" id="KW-1185">Reference proteome</keyword>
<feature type="transmembrane region" description="Helical" evidence="1">
    <location>
        <begin position="27"/>
        <end position="46"/>
    </location>
</feature>
<organism evidence="2 3">
    <name type="scientific">Hyphomonas hirschiana VP5</name>
    <dbReference type="NCBI Taxonomy" id="1280951"/>
    <lineage>
        <taxon>Bacteria</taxon>
        <taxon>Pseudomonadati</taxon>
        <taxon>Pseudomonadota</taxon>
        <taxon>Alphaproteobacteria</taxon>
        <taxon>Hyphomonadales</taxon>
        <taxon>Hyphomonadaceae</taxon>
        <taxon>Hyphomonas</taxon>
    </lineage>
</organism>
<evidence type="ECO:0000313" key="3">
    <source>
        <dbReference type="Proteomes" id="UP000025061"/>
    </source>
</evidence>
<accession>A0A059FRK8</accession>
<keyword evidence="1" id="KW-0812">Transmembrane</keyword>
<keyword evidence="1" id="KW-0472">Membrane</keyword>
<comment type="caution">
    <text evidence="2">The sequence shown here is derived from an EMBL/GenBank/DDBJ whole genome shotgun (WGS) entry which is preliminary data.</text>
</comment>
<dbReference type="OrthoDB" id="7511268at2"/>
<reference evidence="2 3" key="1">
    <citation type="submission" date="2013-04" db="EMBL/GenBank/DDBJ databases">
        <title>Hyphomonas hirschiana VP5 Genome Sequencing.</title>
        <authorList>
            <person name="Lai Q."/>
            <person name="Shao Z."/>
        </authorList>
    </citation>
    <scope>NUCLEOTIDE SEQUENCE [LARGE SCALE GENOMIC DNA]</scope>
    <source>
        <strain evidence="2 3">VP5</strain>
    </source>
</reference>
<evidence type="ECO:0000256" key="1">
    <source>
        <dbReference type="SAM" id="Phobius"/>
    </source>
</evidence>
<dbReference type="PATRIC" id="fig|1280951.3.peg.2070"/>
<dbReference type="RefSeq" id="WP_011646522.1">
    <property type="nucleotide sequence ID" value="NZ_ARYI01000008.1"/>
</dbReference>
<proteinExistence type="predicted"/>
<protein>
    <submittedName>
        <fullName evidence="2">Uncharacterized protein</fullName>
    </submittedName>
</protein>
<evidence type="ECO:0000313" key="2">
    <source>
        <dbReference type="EMBL" id="KCZ93063.1"/>
    </source>
</evidence>
<name>A0A059FRK8_9PROT</name>